<dbReference type="EMBL" id="JAJDKZ010000016">
    <property type="protein sequence ID" value="MCB8610324.1"/>
    <property type="molecule type" value="Genomic_DNA"/>
</dbReference>
<dbReference type="CDD" id="cd01949">
    <property type="entry name" value="GGDEF"/>
    <property type="match status" value="1"/>
</dbReference>
<dbReference type="CDD" id="cd12912">
    <property type="entry name" value="PDC2_MCP_like"/>
    <property type="match status" value="1"/>
</dbReference>
<comment type="caution">
    <text evidence="8">The sequence shown here is derived from an EMBL/GenBank/DDBJ whole genome shotgun (WGS) entry which is preliminary data.</text>
</comment>
<dbReference type="InterPro" id="IPR029151">
    <property type="entry name" value="Sensor-like_sf"/>
</dbReference>
<dbReference type="Gene3D" id="3.30.450.20">
    <property type="entry name" value="PAS domain"/>
    <property type="match status" value="1"/>
</dbReference>
<evidence type="ECO:0000313" key="9">
    <source>
        <dbReference type="Proteomes" id="UP001198439"/>
    </source>
</evidence>
<evidence type="ECO:0000256" key="6">
    <source>
        <dbReference type="SAM" id="Phobius"/>
    </source>
</evidence>
<name>A0AAW4VMK5_9FIRM</name>
<dbReference type="PANTHER" id="PTHR46663:SF2">
    <property type="entry name" value="GGDEF DOMAIN-CONTAINING PROTEIN"/>
    <property type="match status" value="1"/>
</dbReference>
<keyword evidence="2" id="KW-1003">Cell membrane</keyword>
<evidence type="ECO:0000259" key="7">
    <source>
        <dbReference type="PROSITE" id="PS50887"/>
    </source>
</evidence>
<dbReference type="NCBIfam" id="TIGR00254">
    <property type="entry name" value="GGDEF"/>
    <property type="match status" value="1"/>
</dbReference>
<keyword evidence="4 6" id="KW-1133">Transmembrane helix</keyword>
<reference evidence="8" key="1">
    <citation type="submission" date="2021-10" db="EMBL/GenBank/DDBJ databases">
        <title>Collection of gut derived symbiotic bacterial strains cultured from healthy donors.</title>
        <authorList>
            <person name="Lin H."/>
            <person name="Littmann E."/>
            <person name="Kohout C."/>
            <person name="Pamer E.G."/>
        </authorList>
    </citation>
    <scope>NUCLEOTIDE SEQUENCE</scope>
    <source>
        <strain evidence="8">DFI.4.48</strain>
    </source>
</reference>
<dbReference type="InterPro" id="IPR043128">
    <property type="entry name" value="Rev_trsase/Diguanyl_cyclase"/>
</dbReference>
<dbReference type="InterPro" id="IPR029787">
    <property type="entry name" value="Nucleotide_cyclase"/>
</dbReference>
<evidence type="ECO:0000313" key="8">
    <source>
        <dbReference type="EMBL" id="MCB8610324.1"/>
    </source>
</evidence>
<accession>A0AAW4VMK5</accession>
<dbReference type="Gene3D" id="3.30.70.270">
    <property type="match status" value="1"/>
</dbReference>
<sequence length="383" mass="43468">MNCDGESHYDNGAVKNVAHREYFQEALKGKRVLSDPLESAIAGETRVILAVPIYNQQKEIIGVLGGSYDIGNLNKIVFKNIYGGKGSTFIVSKDGRLITYDTAFKNKKILQAESIYSYFAGYDVLSTDKLQSLREKFTKQKKGYITLNYQNKKSYMAYYPLKINDWIMCYSIDADVAQESYTVIISLGYLLFTLFVLGLLVLLYTIFNINKKHQKNLLEYVRKDALTGIKNKETLKTEITNYLAKDKSQHTGALFMIDVDNFKMVNDLNGHVIGDEVLKAFGTLLKESFAIDDIVGRAGGDEFIVFVKEIEDEIQAQKKANEVCQKIREIYIEDFKGSISCSIGIAFYPKHGITFKTLYNLADQALYQTKNQGRNGYTCYIEK</sequence>
<evidence type="ECO:0000256" key="5">
    <source>
        <dbReference type="ARBA" id="ARBA00023136"/>
    </source>
</evidence>
<feature type="domain" description="GGDEF" evidence="7">
    <location>
        <begin position="250"/>
        <end position="382"/>
    </location>
</feature>
<dbReference type="SUPFAM" id="SSF55073">
    <property type="entry name" value="Nucleotide cyclase"/>
    <property type="match status" value="1"/>
</dbReference>
<dbReference type="SMART" id="SM00267">
    <property type="entry name" value="GGDEF"/>
    <property type="match status" value="1"/>
</dbReference>
<feature type="transmembrane region" description="Helical" evidence="6">
    <location>
        <begin position="187"/>
        <end position="207"/>
    </location>
</feature>
<evidence type="ECO:0000256" key="3">
    <source>
        <dbReference type="ARBA" id="ARBA00022692"/>
    </source>
</evidence>
<comment type="subcellular location">
    <subcellularLocation>
        <location evidence="1">Cell membrane</location>
        <topology evidence="1">Multi-pass membrane protein</topology>
    </subcellularLocation>
</comment>
<evidence type="ECO:0000256" key="2">
    <source>
        <dbReference type="ARBA" id="ARBA00022475"/>
    </source>
</evidence>
<dbReference type="AlphaFoldDB" id="A0AAW4VMK5"/>
<dbReference type="Pfam" id="PF02743">
    <property type="entry name" value="dCache_1"/>
    <property type="match status" value="1"/>
</dbReference>
<dbReference type="InterPro" id="IPR033479">
    <property type="entry name" value="dCache_1"/>
</dbReference>
<dbReference type="PROSITE" id="PS50887">
    <property type="entry name" value="GGDEF"/>
    <property type="match status" value="1"/>
</dbReference>
<keyword evidence="5 6" id="KW-0472">Membrane</keyword>
<dbReference type="GO" id="GO:0005886">
    <property type="term" value="C:plasma membrane"/>
    <property type="evidence" value="ECO:0007669"/>
    <property type="project" value="UniProtKB-SubCell"/>
</dbReference>
<evidence type="ECO:0000256" key="4">
    <source>
        <dbReference type="ARBA" id="ARBA00022989"/>
    </source>
</evidence>
<organism evidence="8 9">
    <name type="scientific">Faecalibacillus faecis</name>
    <dbReference type="NCBI Taxonomy" id="1982628"/>
    <lineage>
        <taxon>Bacteria</taxon>
        <taxon>Bacillati</taxon>
        <taxon>Bacillota</taxon>
        <taxon>Erysipelotrichia</taxon>
        <taxon>Erysipelotrichales</taxon>
        <taxon>Coprobacillaceae</taxon>
        <taxon>Faecalibacillus</taxon>
    </lineage>
</organism>
<protein>
    <submittedName>
        <fullName evidence="8">Sensor domain-containing diguanylate cyclase</fullName>
    </submittedName>
</protein>
<dbReference type="Proteomes" id="UP001198439">
    <property type="component" value="Unassembled WGS sequence"/>
</dbReference>
<dbReference type="PANTHER" id="PTHR46663">
    <property type="entry name" value="DIGUANYLATE CYCLASE DGCT-RELATED"/>
    <property type="match status" value="1"/>
</dbReference>
<keyword evidence="3 6" id="KW-0812">Transmembrane</keyword>
<proteinExistence type="predicted"/>
<evidence type="ECO:0000256" key="1">
    <source>
        <dbReference type="ARBA" id="ARBA00004651"/>
    </source>
</evidence>
<dbReference type="InterPro" id="IPR052163">
    <property type="entry name" value="DGC-Regulatory_Protein"/>
</dbReference>
<dbReference type="Pfam" id="PF00990">
    <property type="entry name" value="GGDEF"/>
    <property type="match status" value="1"/>
</dbReference>
<dbReference type="SUPFAM" id="SSF103190">
    <property type="entry name" value="Sensory domain-like"/>
    <property type="match status" value="1"/>
</dbReference>
<gene>
    <name evidence="8" type="ORF">LJD69_06925</name>
</gene>
<dbReference type="InterPro" id="IPR000160">
    <property type="entry name" value="GGDEF_dom"/>
</dbReference>
<dbReference type="CDD" id="cd12914">
    <property type="entry name" value="PDC1_DGC_like"/>
    <property type="match status" value="1"/>
</dbReference>